<dbReference type="Proteomes" id="UP000004828">
    <property type="component" value="Unassembled WGS sequence"/>
</dbReference>
<gene>
    <name evidence="1" type="ORF">ROSINTL182_06467</name>
</gene>
<protein>
    <submittedName>
        <fullName evidence="1">Uncharacterized protein</fullName>
    </submittedName>
</protein>
<reference evidence="1 2" key="1">
    <citation type="submission" date="2009-08" db="EMBL/GenBank/DDBJ databases">
        <authorList>
            <person name="Weinstock G."/>
            <person name="Sodergren E."/>
            <person name="Clifton S."/>
            <person name="Fulton L."/>
            <person name="Fulton B."/>
            <person name="Courtney L."/>
            <person name="Fronick C."/>
            <person name="Harrison M."/>
            <person name="Strong C."/>
            <person name="Farmer C."/>
            <person name="Delahaunty K."/>
            <person name="Markovic C."/>
            <person name="Hall O."/>
            <person name="Minx P."/>
            <person name="Tomlinson C."/>
            <person name="Mitreva M."/>
            <person name="Nelson J."/>
            <person name="Hou S."/>
            <person name="Wollam A."/>
            <person name="Pepin K.H."/>
            <person name="Johnson M."/>
            <person name="Bhonagiri V."/>
            <person name="Nash W.E."/>
            <person name="Warren W."/>
            <person name="Chinwalla A."/>
            <person name="Mardis E.R."/>
            <person name="Wilson R.K."/>
        </authorList>
    </citation>
    <scope>NUCLEOTIDE SEQUENCE [LARGE SCALE GENOMIC DNA]</scope>
    <source>
        <strain evidence="1 2">L1-82</strain>
    </source>
</reference>
<sequence>MHKKTERGNAKVHKKQPLRFFFFCTQNKRLISRFKERWKLL</sequence>
<evidence type="ECO:0000313" key="1">
    <source>
        <dbReference type="EMBL" id="EEV01638.1"/>
    </source>
</evidence>
<name>C7G989_9FIRM</name>
<dbReference type="HOGENOM" id="CLU_3276059_0_0_9"/>
<comment type="caution">
    <text evidence="1">The sequence shown here is derived from an EMBL/GenBank/DDBJ whole genome shotgun (WGS) entry which is preliminary data.</text>
</comment>
<dbReference type="AlphaFoldDB" id="C7G989"/>
<dbReference type="EMBL" id="ABYJ02000067">
    <property type="protein sequence ID" value="EEV01638.1"/>
    <property type="molecule type" value="Genomic_DNA"/>
</dbReference>
<evidence type="ECO:0000313" key="2">
    <source>
        <dbReference type="Proteomes" id="UP000004828"/>
    </source>
</evidence>
<proteinExistence type="predicted"/>
<accession>C7G989</accession>
<organism evidence="1 2">
    <name type="scientific">Roseburia intestinalis L1-82</name>
    <dbReference type="NCBI Taxonomy" id="536231"/>
    <lineage>
        <taxon>Bacteria</taxon>
        <taxon>Bacillati</taxon>
        <taxon>Bacillota</taxon>
        <taxon>Clostridia</taxon>
        <taxon>Lachnospirales</taxon>
        <taxon>Lachnospiraceae</taxon>
        <taxon>Roseburia</taxon>
    </lineage>
</organism>